<dbReference type="PROSITE" id="PS00028">
    <property type="entry name" value="ZINC_FINGER_C2H2_1"/>
    <property type="match status" value="6"/>
</dbReference>
<dbReference type="GO" id="GO:0006364">
    <property type="term" value="P:rRNA processing"/>
    <property type="evidence" value="ECO:0007669"/>
    <property type="project" value="InterPro"/>
</dbReference>
<evidence type="ECO:0000259" key="11">
    <source>
        <dbReference type="PROSITE" id="PS50157"/>
    </source>
</evidence>
<keyword evidence="6 9" id="KW-0863">Zinc-finger</keyword>
<evidence type="ECO:0000256" key="4">
    <source>
        <dbReference type="ARBA" id="ARBA00022723"/>
    </source>
</evidence>
<feature type="compositionally biased region" description="Basic and acidic residues" evidence="10">
    <location>
        <begin position="645"/>
        <end position="656"/>
    </location>
</feature>
<dbReference type="EMBL" id="GITU01008492">
    <property type="protein sequence ID" value="MBC1177195.1"/>
    <property type="molecule type" value="Transcribed_RNA"/>
</dbReference>
<feature type="domain" description="C2H2-type" evidence="11">
    <location>
        <begin position="148"/>
        <end position="175"/>
    </location>
</feature>
<dbReference type="PANTHER" id="PTHR14150">
    <property type="entry name" value="U3 SMALL NUCLEOLAR RNA-ASSOCIATED PROTEIN 14"/>
    <property type="match status" value="1"/>
</dbReference>
<comment type="similarity">
    <text evidence="2">Belongs to the UTP14 family.</text>
</comment>
<evidence type="ECO:0000256" key="7">
    <source>
        <dbReference type="ARBA" id="ARBA00022833"/>
    </source>
</evidence>
<dbReference type="Pfam" id="PF00096">
    <property type="entry name" value="zf-C2H2"/>
    <property type="match status" value="4"/>
</dbReference>
<feature type="region of interest" description="Disordered" evidence="10">
    <location>
        <begin position="60"/>
        <end position="80"/>
    </location>
</feature>
<evidence type="ECO:0000256" key="6">
    <source>
        <dbReference type="ARBA" id="ARBA00022771"/>
    </source>
</evidence>
<feature type="domain" description="C2H2-type" evidence="11">
    <location>
        <begin position="205"/>
        <end position="232"/>
    </location>
</feature>
<dbReference type="GO" id="GO:0008270">
    <property type="term" value="F:zinc ion binding"/>
    <property type="evidence" value="ECO:0007669"/>
    <property type="project" value="UniProtKB-KW"/>
</dbReference>
<feature type="compositionally biased region" description="Basic and acidic residues" evidence="10">
    <location>
        <begin position="743"/>
        <end position="758"/>
    </location>
</feature>
<feature type="compositionally biased region" description="Low complexity" evidence="10">
    <location>
        <begin position="62"/>
        <end position="71"/>
    </location>
</feature>
<dbReference type="VEuPathDB" id="VectorBase:LLONM1_002535"/>
<dbReference type="FunFam" id="3.30.160.60:FF:000100">
    <property type="entry name" value="Zinc finger 45-like"/>
    <property type="match status" value="1"/>
</dbReference>
<reference evidence="12" key="2">
    <citation type="journal article" date="2020" name="BMC">
        <title>Leishmania infection induces a limited differential gene expression in the sand fly midgut.</title>
        <authorList>
            <person name="Coutinho-Abreu I.V."/>
            <person name="Serafim T.D."/>
            <person name="Meneses C."/>
            <person name="Kamhawi S."/>
            <person name="Oliveira F."/>
            <person name="Valenzuela J.G."/>
        </authorList>
    </citation>
    <scope>NUCLEOTIDE SEQUENCE</scope>
    <source>
        <strain evidence="12">Jacobina</strain>
        <tissue evidence="12">Midgut</tissue>
    </source>
</reference>
<comment type="subcellular location">
    <subcellularLocation>
        <location evidence="1">Nucleus</location>
        <location evidence="1">Nucleolus</location>
    </subcellularLocation>
</comment>
<keyword evidence="5" id="KW-0677">Repeat</keyword>
<evidence type="ECO:0000256" key="5">
    <source>
        <dbReference type="ARBA" id="ARBA00022737"/>
    </source>
</evidence>
<keyword evidence="7" id="KW-0862">Zinc</keyword>
<feature type="region of interest" description="Disordered" evidence="10">
    <location>
        <begin position="322"/>
        <end position="347"/>
    </location>
</feature>
<accession>A0A1B0CMP4</accession>
<dbReference type="VEuPathDB" id="VectorBase:LLOJ005932"/>
<dbReference type="InterPro" id="IPR036236">
    <property type="entry name" value="Znf_C2H2_sf"/>
</dbReference>
<evidence type="ECO:0000313" key="13">
    <source>
        <dbReference type="EnsemblMetazoa" id="LLOJ005932-PA"/>
    </source>
</evidence>
<reference evidence="13" key="3">
    <citation type="submission" date="2020-05" db="UniProtKB">
        <authorList>
            <consortium name="EnsemblMetazoa"/>
        </authorList>
    </citation>
    <scope>IDENTIFICATION</scope>
    <source>
        <strain evidence="13">Jacobina</strain>
    </source>
</reference>
<dbReference type="AlphaFoldDB" id="A0A1B0CMP4"/>
<evidence type="ECO:0000313" key="14">
    <source>
        <dbReference type="Proteomes" id="UP000092461"/>
    </source>
</evidence>
<dbReference type="SUPFAM" id="SSF57667">
    <property type="entry name" value="beta-beta-alpha zinc fingers"/>
    <property type="match status" value="4"/>
</dbReference>
<dbReference type="SMART" id="SM00355">
    <property type="entry name" value="ZnF_C2H2"/>
    <property type="match status" value="6"/>
</dbReference>
<dbReference type="EMBL" id="AJWK01019015">
    <property type="status" value="NOT_ANNOTATED_CDS"/>
    <property type="molecule type" value="Genomic_DNA"/>
</dbReference>
<evidence type="ECO:0000313" key="12">
    <source>
        <dbReference type="EMBL" id="MBC1177195.1"/>
    </source>
</evidence>
<feature type="domain" description="C2H2-type" evidence="11">
    <location>
        <begin position="260"/>
        <end position="282"/>
    </location>
</feature>
<feature type="domain" description="C2H2-type" evidence="11">
    <location>
        <begin position="92"/>
        <end position="119"/>
    </location>
</feature>
<evidence type="ECO:0000256" key="9">
    <source>
        <dbReference type="PROSITE-ProRule" id="PRU00042"/>
    </source>
</evidence>
<feature type="compositionally biased region" description="Acidic residues" evidence="10">
    <location>
        <begin position="336"/>
        <end position="345"/>
    </location>
</feature>
<name>A0A1B0CMP4_LUTLO</name>
<keyword evidence="14" id="KW-1185">Reference proteome</keyword>
<keyword evidence="3" id="KW-0597">Phosphoprotein</keyword>
<proteinExistence type="inferred from homology"/>
<dbReference type="Proteomes" id="UP000092461">
    <property type="component" value="Unassembled WGS sequence"/>
</dbReference>
<feature type="region of interest" description="Disordered" evidence="10">
    <location>
        <begin position="508"/>
        <end position="529"/>
    </location>
</feature>
<feature type="compositionally biased region" description="Basic and acidic residues" evidence="10">
    <location>
        <begin position="767"/>
        <end position="776"/>
    </location>
</feature>
<feature type="region of interest" description="Disordered" evidence="10">
    <location>
        <begin position="743"/>
        <end position="776"/>
    </location>
</feature>
<dbReference type="InterPro" id="IPR013087">
    <property type="entry name" value="Znf_C2H2_type"/>
</dbReference>
<dbReference type="EnsemblMetazoa" id="LLOJ005932-RA">
    <property type="protein sequence ID" value="LLOJ005932-PA"/>
    <property type="gene ID" value="LLOJ005932"/>
</dbReference>
<keyword evidence="8" id="KW-0539">Nucleus</keyword>
<dbReference type="FunFam" id="3.30.160.60:FF:000446">
    <property type="entry name" value="Zinc finger protein"/>
    <property type="match status" value="1"/>
</dbReference>
<keyword evidence="4" id="KW-0479">Metal-binding</keyword>
<dbReference type="InterPro" id="IPR006709">
    <property type="entry name" value="SSU_processome_Utp14"/>
</dbReference>
<evidence type="ECO:0000256" key="1">
    <source>
        <dbReference type="ARBA" id="ARBA00004604"/>
    </source>
</evidence>
<dbReference type="GO" id="GO:0032040">
    <property type="term" value="C:small-subunit processome"/>
    <property type="evidence" value="ECO:0007669"/>
    <property type="project" value="InterPro"/>
</dbReference>
<feature type="region of interest" description="Disordered" evidence="10">
    <location>
        <begin position="641"/>
        <end position="684"/>
    </location>
</feature>
<evidence type="ECO:0000256" key="10">
    <source>
        <dbReference type="SAM" id="MobiDB-lite"/>
    </source>
</evidence>
<feature type="domain" description="C2H2-type" evidence="11">
    <location>
        <begin position="176"/>
        <end position="203"/>
    </location>
</feature>
<dbReference type="PROSITE" id="PS50157">
    <property type="entry name" value="ZINC_FINGER_C2H2_2"/>
    <property type="match status" value="6"/>
</dbReference>
<dbReference type="FunFam" id="3.30.160.60:FF:000671">
    <property type="entry name" value="Zinc finger protein 26"/>
    <property type="match status" value="1"/>
</dbReference>
<evidence type="ECO:0000256" key="8">
    <source>
        <dbReference type="ARBA" id="ARBA00023242"/>
    </source>
</evidence>
<dbReference type="PANTHER" id="PTHR14150:SF12">
    <property type="entry name" value="U3 SMALL NUCLEOLAR RNA-ASSOCIATED PROTEIN 14 HOMOLOG A"/>
    <property type="match status" value="1"/>
</dbReference>
<evidence type="ECO:0000256" key="2">
    <source>
        <dbReference type="ARBA" id="ARBA00007774"/>
    </source>
</evidence>
<organism evidence="13 14">
    <name type="scientific">Lutzomyia longipalpis</name>
    <name type="common">Sand fly</name>
    <dbReference type="NCBI Taxonomy" id="7200"/>
    <lineage>
        <taxon>Eukaryota</taxon>
        <taxon>Metazoa</taxon>
        <taxon>Ecdysozoa</taxon>
        <taxon>Arthropoda</taxon>
        <taxon>Hexapoda</taxon>
        <taxon>Insecta</taxon>
        <taxon>Pterygota</taxon>
        <taxon>Neoptera</taxon>
        <taxon>Endopterygota</taxon>
        <taxon>Diptera</taxon>
        <taxon>Nematocera</taxon>
        <taxon>Psychodoidea</taxon>
        <taxon>Psychodidae</taxon>
        <taxon>Lutzomyia</taxon>
        <taxon>Lutzomyia</taxon>
    </lineage>
</organism>
<reference evidence="14" key="1">
    <citation type="submission" date="2012-05" db="EMBL/GenBank/DDBJ databases">
        <title>Whole Genome Assembly of Lutzomyia longipalpis.</title>
        <authorList>
            <person name="Richards S."/>
            <person name="Qu C."/>
            <person name="Dillon R."/>
            <person name="Worley K."/>
            <person name="Scherer S."/>
            <person name="Batterton M."/>
            <person name="Taylor A."/>
            <person name="Hawes A."/>
            <person name="Hernandez B."/>
            <person name="Kovar C."/>
            <person name="Mandapat C."/>
            <person name="Pham C."/>
            <person name="Qu C."/>
            <person name="Jing C."/>
            <person name="Bess C."/>
            <person name="Bandaranaike D."/>
            <person name="Ngo D."/>
            <person name="Ongeri F."/>
            <person name="Arias F."/>
            <person name="Lara F."/>
            <person name="Weissenberger G."/>
            <person name="Kamau G."/>
            <person name="Han H."/>
            <person name="Shen H."/>
            <person name="Dinh H."/>
            <person name="Khalil I."/>
            <person name="Jones J."/>
            <person name="Shafer J."/>
            <person name="Jayaseelan J."/>
            <person name="Quiroz J."/>
            <person name="Blankenburg K."/>
            <person name="Nguyen L."/>
            <person name="Jackson L."/>
            <person name="Francisco L."/>
            <person name="Tang L.-Y."/>
            <person name="Pu L.-L."/>
            <person name="Perales L."/>
            <person name="Lorensuhewa L."/>
            <person name="Munidasa M."/>
            <person name="Coyle M."/>
            <person name="Taylor M."/>
            <person name="Puazo M."/>
            <person name="Firestine M."/>
            <person name="Scheel M."/>
            <person name="Javaid M."/>
            <person name="Wang M."/>
            <person name="Li M."/>
            <person name="Tabassum N."/>
            <person name="Saada N."/>
            <person name="Osuji N."/>
            <person name="Aqrawi P."/>
            <person name="Fu Q."/>
            <person name="Thornton R."/>
            <person name="Raj R."/>
            <person name="Goodspeed R."/>
            <person name="Mata R."/>
            <person name="Najjar R."/>
            <person name="Gubbala S."/>
            <person name="Lee S."/>
            <person name="Denson S."/>
            <person name="Patil S."/>
            <person name="Macmil S."/>
            <person name="Qi S."/>
            <person name="Matskevitch T."/>
            <person name="Palculict T."/>
            <person name="Mathew T."/>
            <person name="Vee V."/>
            <person name="Velamala V."/>
            <person name="Korchina V."/>
            <person name="Cai W."/>
            <person name="Liu W."/>
            <person name="Dai W."/>
            <person name="Zou X."/>
            <person name="Zhu Y."/>
            <person name="Zhang Y."/>
            <person name="Wu Y.-Q."/>
            <person name="Xin Y."/>
            <person name="Nazarath L."/>
            <person name="Kovar C."/>
            <person name="Han Y."/>
            <person name="Muzny D."/>
            <person name="Gibbs R."/>
        </authorList>
    </citation>
    <scope>NUCLEOTIDE SEQUENCE [LARGE SCALE GENOMIC DNA]</scope>
    <source>
        <strain evidence="14">Jacobina</strain>
    </source>
</reference>
<sequence length="973" mass="113050">MCRILIYGCPAVVGQISTNGAETFTFKEEKPDVDNEPELSEEMVEAFEMPETHLVVKDEEFPSSSFQESSQLDVKEEEQKSNVEVSPDVKIYSCTHCEKSFDKQWKLTEHNFNHSNEKLFKCDQCDKTFRRRTGLKSHLFSHTDSRAFVCELCGNSFRRKPILRRHILTHSEVRAYKCTHCEKSFRTSNILQSHLATHQDVRQAYVCDICGKSLSTKSSLNVHKKSHRENRELLSVFNLKFFSKAHRKRHIMLHMGESDHKCSYCDKTFVRKDHAEEHMALHLKYGDRKFNRKGKKQVQRMIDIEPPPRKLEQIDDEALESFRNIPSAKGNRPAEDADGGNDSDNEVNVRAHRKLLTAIEKIDRTQHIRAPARTEVATRESEFHVVKSEGIIKRQEKFSFNKLNNVSKKSSATVAKDLKKLSRSKKRLAKPLEKPVAERISRGIAYEKARLDLDRWEAVVQKNRFDDCLVFPQQSADDIAIEEDSHENTPSYRIKSDLMLELEALDAKRPGREAEAETSQKEAKSEGKLSKKELLVQQKELARLRRKESYEIEKARRQNKIKSKKYHKVMKKEKIRKQVLEFEKLQKSDPEEALRRLELIEKSRVAERSQLRHRNTGSWAKNLQIRAKYDKEARRDLSEQLSIGRELKQQKQKEESEASGQEEDAADEKTDDYDPFNPWQRTEAASDEVFDGYRKYWMQRNANEQKSRTMRCWSFRKIPNQSQKNQKLDRKITRKIEKLCKVKENPKKSRQERRKEGNQDENYLNLELKKNAQRPEIDEALEESTERRKGVNSQGLDNIKAVLSSGHEKETPEEVANIAPDNFATVEIKSLNTALPDVMHEEDDGEEVRVNGKLSLTEAFEDDDIFKDFSREKSDQIAADQPQDIDLTLPGWGSWTGQGVVKRQKRMILKFPKNLPRKDSTKNSVIINEILSEKAKEHLVRDLPYPFTSVRDFEASIRAPVGRTFVPELPTGC</sequence>
<protein>
    <submittedName>
        <fullName evidence="12">Putative smooth muscle caldesmon</fullName>
    </submittedName>
</protein>
<dbReference type="VEuPathDB" id="VectorBase:LLONM1_006109"/>
<dbReference type="Gene3D" id="3.30.160.60">
    <property type="entry name" value="Classic Zinc Finger"/>
    <property type="match status" value="5"/>
</dbReference>
<feature type="domain" description="C2H2-type" evidence="11">
    <location>
        <begin position="120"/>
        <end position="147"/>
    </location>
</feature>
<evidence type="ECO:0000256" key="3">
    <source>
        <dbReference type="ARBA" id="ARBA00022553"/>
    </source>
</evidence>
<feature type="compositionally biased region" description="Acidic residues" evidence="10">
    <location>
        <begin position="660"/>
        <end position="674"/>
    </location>
</feature>
<dbReference type="Pfam" id="PF13912">
    <property type="entry name" value="zf-C2H2_6"/>
    <property type="match status" value="1"/>
</dbReference>
<dbReference type="Pfam" id="PF04615">
    <property type="entry name" value="Utp14"/>
    <property type="match status" value="2"/>
</dbReference>